<dbReference type="InterPro" id="IPR006578">
    <property type="entry name" value="MADF-dom"/>
</dbReference>
<dbReference type="EMBL" id="CADEBC010000045">
    <property type="protein sequence ID" value="CAB3220310.1"/>
    <property type="molecule type" value="Genomic_DNA"/>
</dbReference>
<dbReference type="Pfam" id="PF10545">
    <property type="entry name" value="MADF_DNA_bdg"/>
    <property type="match status" value="1"/>
</dbReference>
<evidence type="ECO:0000259" key="2">
    <source>
        <dbReference type="PROSITE" id="PS51029"/>
    </source>
</evidence>
<protein>
    <recommendedName>
        <fullName evidence="2">MADF domain-containing protein</fullName>
    </recommendedName>
</protein>
<dbReference type="AlphaFoldDB" id="A0A8S0YLS6"/>
<dbReference type="PROSITE" id="PS51029">
    <property type="entry name" value="MADF"/>
    <property type="match status" value="1"/>
</dbReference>
<accession>A0A8S0YLS6</accession>
<comment type="caution">
    <text evidence="3">The sequence shown here is derived from an EMBL/GenBank/DDBJ whole genome shotgun (WGS) entry which is preliminary data.</text>
</comment>
<name>A0A8S0YLS6_ARCPL</name>
<feature type="region of interest" description="Disordered" evidence="1">
    <location>
        <begin position="136"/>
        <end position="156"/>
    </location>
</feature>
<dbReference type="OrthoDB" id="8195247at2759"/>
<evidence type="ECO:0000313" key="4">
    <source>
        <dbReference type="Proteomes" id="UP000494106"/>
    </source>
</evidence>
<proteinExistence type="predicted"/>
<feature type="region of interest" description="Disordered" evidence="1">
    <location>
        <begin position="240"/>
        <end position="262"/>
    </location>
</feature>
<dbReference type="SMART" id="SM00595">
    <property type="entry name" value="MADF"/>
    <property type="match status" value="1"/>
</dbReference>
<feature type="compositionally biased region" description="Basic and acidic residues" evidence="1">
    <location>
        <begin position="136"/>
        <end position="148"/>
    </location>
</feature>
<feature type="compositionally biased region" description="Polar residues" evidence="1">
    <location>
        <begin position="248"/>
        <end position="262"/>
    </location>
</feature>
<feature type="domain" description="MADF" evidence="2">
    <location>
        <begin position="13"/>
        <end position="111"/>
    </location>
</feature>
<dbReference type="PANTHER" id="PTHR21505">
    <property type="entry name" value="MADF DOMAIN-CONTAINING PROTEIN-RELATED"/>
    <property type="match status" value="1"/>
</dbReference>
<reference evidence="3 4" key="1">
    <citation type="submission" date="2020-04" db="EMBL/GenBank/DDBJ databases">
        <authorList>
            <person name="Wallbank WR R."/>
            <person name="Pardo Diaz C."/>
            <person name="Kozak K."/>
            <person name="Martin S."/>
            <person name="Jiggins C."/>
            <person name="Moest M."/>
            <person name="Warren A I."/>
            <person name="Byers J.R.P. K."/>
            <person name="Montejo-Kovacevich G."/>
            <person name="Yen C E."/>
        </authorList>
    </citation>
    <scope>NUCLEOTIDE SEQUENCE [LARGE SCALE GENOMIC DNA]</scope>
</reference>
<evidence type="ECO:0000256" key="1">
    <source>
        <dbReference type="SAM" id="MobiDB-lite"/>
    </source>
</evidence>
<dbReference type="PANTHER" id="PTHR21505:SF8">
    <property type="entry name" value="DPT-YFP REPRESSOR BY OVEREXPRESSION, ISOFORM D-RELATED"/>
    <property type="match status" value="1"/>
</dbReference>
<gene>
    <name evidence="3" type="ORF">APLA_LOCUS230</name>
</gene>
<sequence>MAKVVTEREIVTELLRQFKNSPCLWDTTHASYFNKEARKKQYQIMLNVYRQLDPFSTVETLKKKLEHYRAGYRRERKKVENSTMNGGSPDSIHQPTLWYYNLLTFLSVKPNHSSDEDDNTPLREIKKRRISLTDKVKKEKLEDSRQDHSNGNWDTPDYITSYAESIARQLKELDEPVRYEAERIISDVIYRARTGTLPKYSSEVVDTLMIPQFGPSWYDVADQGDVQEPKECLVVTLAHDAEQPESPGPSTIEISKNFFPNK</sequence>
<keyword evidence="4" id="KW-1185">Reference proteome</keyword>
<organism evidence="3 4">
    <name type="scientific">Arctia plantaginis</name>
    <name type="common">Wood tiger moth</name>
    <name type="synonym">Phalaena plantaginis</name>
    <dbReference type="NCBI Taxonomy" id="874455"/>
    <lineage>
        <taxon>Eukaryota</taxon>
        <taxon>Metazoa</taxon>
        <taxon>Ecdysozoa</taxon>
        <taxon>Arthropoda</taxon>
        <taxon>Hexapoda</taxon>
        <taxon>Insecta</taxon>
        <taxon>Pterygota</taxon>
        <taxon>Neoptera</taxon>
        <taxon>Endopterygota</taxon>
        <taxon>Lepidoptera</taxon>
        <taxon>Glossata</taxon>
        <taxon>Ditrysia</taxon>
        <taxon>Noctuoidea</taxon>
        <taxon>Erebidae</taxon>
        <taxon>Arctiinae</taxon>
        <taxon>Arctia</taxon>
    </lineage>
</organism>
<evidence type="ECO:0000313" key="3">
    <source>
        <dbReference type="EMBL" id="CAB3220310.1"/>
    </source>
</evidence>
<dbReference type="Proteomes" id="UP000494106">
    <property type="component" value="Unassembled WGS sequence"/>
</dbReference>